<dbReference type="Proteomes" id="UP000239724">
    <property type="component" value="Unassembled WGS sequence"/>
</dbReference>
<sequence length="170" mass="18598">MEAALYRRSLLLVGLLSIAACKKQTAETAPPAPRPIGASAVAEFCGMNLLEHAGPKAQIFVRDRPDPYWFATVRDAIAFTRLPEMPADITVMWVSDMARSHQWEQPDAWVDASRAVFVIGSRRRSGMETAEAVPFSDPAAARMFAESDGGQVVRLSQIPSSYIFPEGSQS</sequence>
<dbReference type="OrthoDB" id="7354657at2"/>
<comment type="caution">
    <text evidence="1">The sequence shown here is derived from an EMBL/GenBank/DDBJ whole genome shotgun (WGS) entry which is preliminary data.</text>
</comment>
<keyword evidence="2" id="KW-1185">Reference proteome</keyword>
<dbReference type="InterPro" id="IPR008719">
    <property type="entry name" value="N2O_reductase_NosL"/>
</dbReference>
<dbReference type="PROSITE" id="PS51257">
    <property type="entry name" value="PROKAR_LIPOPROTEIN"/>
    <property type="match status" value="1"/>
</dbReference>
<dbReference type="EMBL" id="NHRY01000204">
    <property type="protein sequence ID" value="PPQ30814.1"/>
    <property type="molecule type" value="Genomic_DNA"/>
</dbReference>
<proteinExistence type="predicted"/>
<evidence type="ECO:0000313" key="2">
    <source>
        <dbReference type="Proteomes" id="UP000239724"/>
    </source>
</evidence>
<dbReference type="PANTHER" id="PTHR41247:SF1">
    <property type="entry name" value="HTH-TYPE TRANSCRIPTIONAL REPRESSOR YCNK"/>
    <property type="match status" value="1"/>
</dbReference>
<name>A0A2S6N879_RHOGL</name>
<dbReference type="SUPFAM" id="SSF160387">
    <property type="entry name" value="NosL/MerB-like"/>
    <property type="match status" value="1"/>
</dbReference>
<protein>
    <recommendedName>
        <fullName evidence="3">Copper resistance protein CopZ</fullName>
    </recommendedName>
</protein>
<dbReference type="AlphaFoldDB" id="A0A2S6N879"/>
<dbReference type="Pfam" id="PF05573">
    <property type="entry name" value="NosL"/>
    <property type="match status" value="1"/>
</dbReference>
<reference evidence="1 2" key="1">
    <citation type="journal article" date="2018" name="Arch. Microbiol.">
        <title>New insights into the metabolic potential of the phototrophic purple bacterium Rhodopila globiformis DSM 161(T) from its draft genome sequence and evidence for a vanadium-dependent nitrogenase.</title>
        <authorList>
            <person name="Imhoff J.F."/>
            <person name="Rahn T."/>
            <person name="Kunzel S."/>
            <person name="Neulinger S.C."/>
        </authorList>
    </citation>
    <scope>NUCLEOTIDE SEQUENCE [LARGE SCALE GENOMIC DNA]</scope>
    <source>
        <strain evidence="1 2">DSM 161</strain>
    </source>
</reference>
<dbReference type="PANTHER" id="PTHR41247">
    <property type="entry name" value="HTH-TYPE TRANSCRIPTIONAL REPRESSOR YCNK"/>
    <property type="match status" value="1"/>
</dbReference>
<gene>
    <name evidence="1" type="ORF">CCS01_18585</name>
</gene>
<evidence type="ECO:0000313" key="1">
    <source>
        <dbReference type="EMBL" id="PPQ30814.1"/>
    </source>
</evidence>
<dbReference type="Gene3D" id="3.30.70.2050">
    <property type="match status" value="1"/>
</dbReference>
<organism evidence="1 2">
    <name type="scientific">Rhodopila globiformis</name>
    <name type="common">Rhodopseudomonas globiformis</name>
    <dbReference type="NCBI Taxonomy" id="1071"/>
    <lineage>
        <taxon>Bacteria</taxon>
        <taxon>Pseudomonadati</taxon>
        <taxon>Pseudomonadota</taxon>
        <taxon>Alphaproteobacteria</taxon>
        <taxon>Acetobacterales</taxon>
        <taxon>Acetobacteraceae</taxon>
        <taxon>Rhodopila</taxon>
    </lineage>
</organism>
<dbReference type="Gene3D" id="3.30.70.2060">
    <property type="match status" value="1"/>
</dbReference>
<evidence type="ECO:0008006" key="3">
    <source>
        <dbReference type="Google" id="ProtNLM"/>
    </source>
</evidence>
<accession>A0A2S6N879</accession>